<organism evidence="1 2">
    <name type="scientific">Paenibacillus vini</name>
    <dbReference type="NCBI Taxonomy" id="1476024"/>
    <lineage>
        <taxon>Bacteria</taxon>
        <taxon>Bacillati</taxon>
        <taxon>Bacillota</taxon>
        <taxon>Bacilli</taxon>
        <taxon>Bacillales</taxon>
        <taxon>Paenibacillaceae</taxon>
        <taxon>Paenibacillus</taxon>
    </lineage>
</organism>
<dbReference type="Proteomes" id="UP000679992">
    <property type="component" value="Unassembled WGS sequence"/>
</dbReference>
<gene>
    <name evidence="1" type="ORF">J42TS3_51530</name>
</gene>
<sequence length="41" mass="4620">MWRREDDGEQGGHKGYGRVKAEYVEVQVCMVEYEGDGGIGE</sequence>
<accession>A0ABQ4MJE7</accession>
<keyword evidence="2" id="KW-1185">Reference proteome</keyword>
<comment type="caution">
    <text evidence="1">The sequence shown here is derived from an EMBL/GenBank/DDBJ whole genome shotgun (WGS) entry which is preliminary data.</text>
</comment>
<dbReference type="RefSeq" id="WP_280520408.1">
    <property type="nucleotide sequence ID" value="NZ_BOSL01000032.1"/>
</dbReference>
<protein>
    <submittedName>
        <fullName evidence="1">Uncharacterized protein</fullName>
    </submittedName>
</protein>
<dbReference type="EMBL" id="BOSL01000032">
    <property type="protein sequence ID" value="GIP56118.1"/>
    <property type="molecule type" value="Genomic_DNA"/>
</dbReference>
<evidence type="ECO:0000313" key="2">
    <source>
        <dbReference type="Proteomes" id="UP000679992"/>
    </source>
</evidence>
<proteinExistence type="predicted"/>
<name>A0ABQ4MJE7_9BACL</name>
<reference evidence="1 2" key="1">
    <citation type="submission" date="2021-03" db="EMBL/GenBank/DDBJ databases">
        <title>Antimicrobial resistance genes in bacteria isolated from Japanese honey, and their potential for conferring macrolide and lincosamide resistance in the American foulbrood pathogen Paenibacillus larvae.</title>
        <authorList>
            <person name="Okamoto M."/>
            <person name="Kumagai M."/>
            <person name="Kanamori H."/>
            <person name="Takamatsu D."/>
        </authorList>
    </citation>
    <scope>NUCLEOTIDE SEQUENCE [LARGE SCALE GENOMIC DNA]</scope>
    <source>
        <strain evidence="1 2">J42TS3</strain>
    </source>
</reference>
<evidence type="ECO:0000313" key="1">
    <source>
        <dbReference type="EMBL" id="GIP56118.1"/>
    </source>
</evidence>